<dbReference type="AlphaFoldDB" id="A0A0B7AEK5"/>
<feature type="non-terminal residue" evidence="1">
    <location>
        <position position="53"/>
    </location>
</feature>
<protein>
    <submittedName>
        <fullName evidence="1">Uncharacterized protein</fullName>
    </submittedName>
</protein>
<evidence type="ECO:0000313" key="1">
    <source>
        <dbReference type="EMBL" id="CEK79424.1"/>
    </source>
</evidence>
<name>A0A0B7AEK5_9EUPU</name>
<accession>A0A0B7AEK5</accession>
<sequence length="53" mass="6081">MKKSFSNDEDHIDYIHDVNISDGTNVNDRETRRIIDVASRSNDSNDGTDINDR</sequence>
<gene>
    <name evidence="1" type="primary">ORF115354</name>
</gene>
<organism evidence="1">
    <name type="scientific">Arion vulgaris</name>
    <dbReference type="NCBI Taxonomy" id="1028688"/>
    <lineage>
        <taxon>Eukaryota</taxon>
        <taxon>Metazoa</taxon>
        <taxon>Spiralia</taxon>
        <taxon>Lophotrochozoa</taxon>
        <taxon>Mollusca</taxon>
        <taxon>Gastropoda</taxon>
        <taxon>Heterobranchia</taxon>
        <taxon>Euthyneura</taxon>
        <taxon>Panpulmonata</taxon>
        <taxon>Eupulmonata</taxon>
        <taxon>Stylommatophora</taxon>
        <taxon>Helicina</taxon>
        <taxon>Arionoidea</taxon>
        <taxon>Arionidae</taxon>
        <taxon>Arion</taxon>
    </lineage>
</organism>
<dbReference type="EMBL" id="HACG01032559">
    <property type="protein sequence ID" value="CEK79424.1"/>
    <property type="molecule type" value="Transcribed_RNA"/>
</dbReference>
<proteinExistence type="predicted"/>
<reference evidence="1" key="1">
    <citation type="submission" date="2014-12" db="EMBL/GenBank/DDBJ databases">
        <title>Insight into the proteome of Arion vulgaris.</title>
        <authorList>
            <person name="Aradska J."/>
            <person name="Bulat T."/>
            <person name="Smidak R."/>
            <person name="Sarate P."/>
            <person name="Gangsoo J."/>
            <person name="Sialana F."/>
            <person name="Bilban M."/>
            <person name="Lubec G."/>
        </authorList>
    </citation>
    <scope>NUCLEOTIDE SEQUENCE</scope>
    <source>
        <tissue evidence="1">Skin</tissue>
    </source>
</reference>